<evidence type="ECO:0000259" key="4">
    <source>
        <dbReference type="Pfam" id="PF01578"/>
    </source>
</evidence>
<dbReference type="PRINTS" id="PR01410">
    <property type="entry name" value="CCBIOGENESIS"/>
</dbReference>
<dbReference type="OrthoDB" id="9761451at2"/>
<feature type="transmembrane region" description="Helical" evidence="3">
    <location>
        <begin position="744"/>
        <end position="764"/>
    </location>
</feature>
<evidence type="ECO:0000256" key="3">
    <source>
        <dbReference type="SAM" id="Phobius"/>
    </source>
</evidence>
<evidence type="ECO:0000313" key="7">
    <source>
        <dbReference type="Proteomes" id="UP000220922"/>
    </source>
</evidence>
<feature type="transmembrane region" description="Helical" evidence="3">
    <location>
        <begin position="351"/>
        <end position="375"/>
    </location>
</feature>
<comment type="similarity">
    <text evidence="1">Belongs to the CcmF/CycK/Ccl1/NrfE/CcsA family.</text>
</comment>
<feature type="domain" description="Cytochrome c-type biogenesis protein CcmF C-terminal" evidence="5">
    <location>
        <begin position="404"/>
        <end position="610"/>
    </location>
</feature>
<organism evidence="6 7">
    <name type="scientific">Candidatus Chloroploca asiatica</name>
    <dbReference type="NCBI Taxonomy" id="1506545"/>
    <lineage>
        <taxon>Bacteria</taxon>
        <taxon>Bacillati</taxon>
        <taxon>Chloroflexota</taxon>
        <taxon>Chloroflexia</taxon>
        <taxon>Chloroflexales</taxon>
        <taxon>Chloroflexineae</taxon>
        <taxon>Oscillochloridaceae</taxon>
        <taxon>Candidatus Chloroploca</taxon>
    </lineage>
</organism>
<feature type="transmembrane region" description="Helical" evidence="3">
    <location>
        <begin position="39"/>
        <end position="59"/>
    </location>
</feature>
<feature type="transmembrane region" description="Helical" evidence="3">
    <location>
        <begin position="248"/>
        <end position="263"/>
    </location>
</feature>
<feature type="transmembrane region" description="Helical" evidence="3">
    <location>
        <begin position="170"/>
        <end position="195"/>
    </location>
</feature>
<dbReference type="GO" id="GO:0015232">
    <property type="term" value="F:heme transmembrane transporter activity"/>
    <property type="evidence" value="ECO:0007669"/>
    <property type="project" value="InterPro"/>
</dbReference>
<feature type="transmembrane region" description="Helical" evidence="3">
    <location>
        <begin position="79"/>
        <end position="108"/>
    </location>
</feature>
<feature type="domain" description="Cytochrome c assembly protein" evidence="4">
    <location>
        <begin position="93"/>
        <end position="294"/>
    </location>
</feature>
<dbReference type="InterPro" id="IPR032523">
    <property type="entry name" value="CcmF_C"/>
</dbReference>
<gene>
    <name evidence="6" type="ORF">A9Q02_08490</name>
</gene>
<keyword evidence="3" id="KW-0812">Transmembrane</keyword>
<keyword evidence="3" id="KW-0472">Membrane</keyword>
<feature type="transmembrane region" description="Helical" evidence="3">
    <location>
        <begin position="120"/>
        <end position="140"/>
    </location>
</feature>
<dbReference type="GO" id="GO:0020037">
    <property type="term" value="F:heme binding"/>
    <property type="evidence" value="ECO:0007669"/>
    <property type="project" value="InterPro"/>
</dbReference>
<evidence type="ECO:0000256" key="2">
    <source>
        <dbReference type="ARBA" id="ARBA00022748"/>
    </source>
</evidence>
<protein>
    <submittedName>
        <fullName evidence="6">Cytochrome C biogenesis protein</fullName>
    </submittedName>
</protein>
<feature type="transmembrane region" description="Helical" evidence="3">
    <location>
        <begin position="510"/>
        <end position="531"/>
    </location>
</feature>
<evidence type="ECO:0000259" key="5">
    <source>
        <dbReference type="Pfam" id="PF16327"/>
    </source>
</evidence>
<dbReference type="GO" id="GO:0016020">
    <property type="term" value="C:membrane"/>
    <property type="evidence" value="ECO:0007669"/>
    <property type="project" value="InterPro"/>
</dbReference>
<keyword evidence="3" id="KW-1133">Transmembrane helix</keyword>
<dbReference type="PANTHER" id="PTHR43653">
    <property type="entry name" value="CYTOCHROME C ASSEMBLY PROTEIN-RELATED"/>
    <property type="match status" value="1"/>
</dbReference>
<feature type="transmembrane region" description="Helical" evidence="3">
    <location>
        <begin position="310"/>
        <end position="331"/>
    </location>
</feature>
<feature type="transmembrane region" description="Helical" evidence="3">
    <location>
        <begin position="207"/>
        <end position="228"/>
    </location>
</feature>
<reference evidence="6 7" key="1">
    <citation type="submission" date="2016-05" db="EMBL/GenBank/DDBJ databases">
        <authorList>
            <person name="Lavstsen T."/>
            <person name="Jespersen J.S."/>
        </authorList>
    </citation>
    <scope>NUCLEOTIDE SEQUENCE [LARGE SCALE GENOMIC DNA]</scope>
    <source>
        <strain evidence="6 7">B7-9</strain>
    </source>
</reference>
<dbReference type="Proteomes" id="UP000220922">
    <property type="component" value="Unassembled WGS sequence"/>
</dbReference>
<sequence length="799" mass="87381">MYLLGTFLIVTSLAMALLTVVSYALVIRGNRLALTYGRFGVYATLASVAMVYTLLITVFVARRFDIEYVNNYSSRDLDFFFTVAASWAGQPGSFLNWILWGALAATLLVRRSKHFEPYTLLVVQAIQAGLLIFVLILNPFKPLLDATTGLPLTPVDGRGLNPLLHNFWMIIHPPVLFIGYALSMIPFAFAVGALVRRDYDTWVTRALPWAIAAWSFLGLALLLGGYWAYETLGWGGYWGWDPVENSSLVPWIILTALMHGLVQQRTHGGLRKTNLALALTVYVTVFYATFLTRSGVYANFSVHSFVAEGIFEGLVAFLVLLAVGSIALFFWRWRDIPARPLSDKFFSRDSFFVLAILSFVLVALVIGIGTSMPVISAIPGVGHTLQGWMGATFELDDGTLMNPQALPFEDGRFSLAPSFYQQTTPPLGLIIIVLMTLGPLMGWRDSNMRNLLRALRWPAVAAVIAAIVAMFIDVRDLLSLFYVSGATFAIGTNLVMLLRTLKGGWLRIGGYLAHMGFAVMAIGMIGSSAYATPETRLSLAPGESARLFGYEFIFNGYQLDEEQRGVLDFSVSDGTRTFTARPYLYENQQMGLTTTQPSIHSFFWHDLYVSPAGYDPERDASRPVLGQGETTSIGPYIVTFNGFNLDTAAMSSGTGDMQVGAQLTVLYEGEQLEVEPYVRVAVNPTTAEQELIYVPAELPGGASLTVVSLDPASRRILLEGSGTGLENLPVIPAKGVIAVSVKPLVLLVWVGVIMSVVGGFIALVRRYLEGSAMLAGVRVRLPKGLPAWTPRLGSRGVGK</sequence>
<comment type="caution">
    <text evidence="6">The sequence shown here is derived from an EMBL/GenBank/DDBJ whole genome shotgun (WGS) entry which is preliminary data.</text>
</comment>
<dbReference type="InterPro" id="IPR003567">
    <property type="entry name" value="Cyt_c_biogenesis"/>
</dbReference>
<dbReference type="Pfam" id="PF01578">
    <property type="entry name" value="Cytochrom_C_asm"/>
    <property type="match status" value="1"/>
</dbReference>
<evidence type="ECO:0000256" key="1">
    <source>
        <dbReference type="ARBA" id="ARBA00009186"/>
    </source>
</evidence>
<accession>A0A2H3KR03</accession>
<name>A0A2H3KR03_9CHLR</name>
<keyword evidence="7" id="KW-1185">Reference proteome</keyword>
<feature type="transmembrane region" description="Helical" evidence="3">
    <location>
        <begin position="478"/>
        <end position="498"/>
    </location>
</feature>
<feature type="transmembrane region" description="Helical" evidence="3">
    <location>
        <begin position="275"/>
        <end position="298"/>
    </location>
</feature>
<dbReference type="GO" id="GO:0017004">
    <property type="term" value="P:cytochrome complex assembly"/>
    <property type="evidence" value="ECO:0007669"/>
    <property type="project" value="UniProtKB-KW"/>
</dbReference>
<dbReference type="EMBL" id="LYXE01000024">
    <property type="protein sequence ID" value="PDW00892.1"/>
    <property type="molecule type" value="Genomic_DNA"/>
</dbReference>
<dbReference type="RefSeq" id="WP_097650718.1">
    <property type="nucleotide sequence ID" value="NZ_LYXE01000024.1"/>
</dbReference>
<dbReference type="InterPro" id="IPR002541">
    <property type="entry name" value="Cyt_c_assembly"/>
</dbReference>
<dbReference type="Pfam" id="PF16327">
    <property type="entry name" value="CcmF_C"/>
    <property type="match status" value="1"/>
</dbReference>
<proteinExistence type="inferred from homology"/>
<feature type="transmembrane region" description="Helical" evidence="3">
    <location>
        <begin position="6"/>
        <end position="27"/>
    </location>
</feature>
<evidence type="ECO:0000313" key="6">
    <source>
        <dbReference type="EMBL" id="PDW00892.1"/>
    </source>
</evidence>
<dbReference type="PANTHER" id="PTHR43653:SF1">
    <property type="entry name" value="CYTOCHROME C-TYPE BIOGENESIS PROTEIN CCMF"/>
    <property type="match status" value="1"/>
</dbReference>
<feature type="transmembrane region" description="Helical" evidence="3">
    <location>
        <begin position="455"/>
        <end position="472"/>
    </location>
</feature>
<dbReference type="AlphaFoldDB" id="A0A2H3KR03"/>
<feature type="transmembrane region" description="Helical" evidence="3">
    <location>
        <begin position="426"/>
        <end position="443"/>
    </location>
</feature>
<keyword evidence="2" id="KW-0201">Cytochrome c-type biogenesis</keyword>